<dbReference type="GO" id="GO:0042910">
    <property type="term" value="F:xenobiotic transmembrane transporter activity"/>
    <property type="evidence" value="ECO:0007669"/>
    <property type="project" value="InterPro"/>
</dbReference>
<sequence>MDYSPDVFSNGLFTVKEQSLNKQIFNLAVPTIIGFLGIILFEAIDIFWIGKLGPKAVAAVGGASFILWTLYALMNLTNTGTATLIAQFWGAGDREARHQVAREAFWYVQLFSLIAILILHFSIDDLLRLMGLDAATQQLALDYFRVYLYGLPMIYLFNLQGQILNAQGAVRLRTIIMLLSLGLNILLDPLLIFGYWGFPELGIRGASIATLISESIGVLIGLYAMRYWDYIGRLRTLRQISGKYFKRLLLIGIPSAATNMTWTIVFPLLTVVITRFGMEPLAGLNIANRWEGFPYFFGVGMSVAISTLVGHSIGRGESGQVQRIAMRGVWLTSLILLPMALLFILIPQQLIGLLNNDAEVIRHGAEYLRIVGYFELFLGWELVLEGAYNGIGKTAPYMWVRVPLTLGRIPLAWLLAVNFGMGISGVWWAISVTTLLKGVVLMAVFRLQERRGTLQPQ</sequence>
<dbReference type="CDD" id="cd13137">
    <property type="entry name" value="MATE_NorM_like"/>
    <property type="match status" value="1"/>
</dbReference>
<feature type="transmembrane region" description="Helical" evidence="10">
    <location>
        <begin position="325"/>
        <end position="347"/>
    </location>
</feature>
<evidence type="ECO:0000256" key="5">
    <source>
        <dbReference type="ARBA" id="ARBA00022692"/>
    </source>
</evidence>
<dbReference type="OrthoDB" id="9805232at2"/>
<dbReference type="AlphaFoldDB" id="A0A1M6HCH5"/>
<feature type="transmembrane region" description="Helical" evidence="10">
    <location>
        <begin position="400"/>
        <end position="419"/>
    </location>
</feature>
<feature type="transmembrane region" description="Helical" evidence="10">
    <location>
        <begin position="175"/>
        <end position="196"/>
    </location>
</feature>
<feature type="transmembrane region" description="Helical" evidence="10">
    <location>
        <begin position="208"/>
        <end position="228"/>
    </location>
</feature>
<evidence type="ECO:0000256" key="10">
    <source>
        <dbReference type="SAM" id="Phobius"/>
    </source>
</evidence>
<keyword evidence="4" id="KW-1003">Cell membrane</keyword>
<dbReference type="GO" id="GO:0006811">
    <property type="term" value="P:monoatomic ion transport"/>
    <property type="evidence" value="ECO:0007669"/>
    <property type="project" value="UniProtKB-KW"/>
</dbReference>
<evidence type="ECO:0000313" key="11">
    <source>
        <dbReference type="EMBL" id="SHJ19871.1"/>
    </source>
</evidence>
<dbReference type="PIRSF" id="PIRSF006603">
    <property type="entry name" value="DinF"/>
    <property type="match status" value="1"/>
</dbReference>
<accession>A0A1M6HCH5</accession>
<keyword evidence="5 10" id="KW-0812">Transmembrane</keyword>
<dbReference type="EMBL" id="FQZT01000005">
    <property type="protein sequence ID" value="SHJ19871.1"/>
    <property type="molecule type" value="Genomic_DNA"/>
</dbReference>
<keyword evidence="12" id="KW-1185">Reference proteome</keyword>
<evidence type="ECO:0000256" key="8">
    <source>
        <dbReference type="ARBA" id="ARBA00023136"/>
    </source>
</evidence>
<feature type="transmembrane region" description="Helical" evidence="10">
    <location>
        <begin position="143"/>
        <end position="163"/>
    </location>
</feature>
<evidence type="ECO:0000313" key="12">
    <source>
        <dbReference type="Proteomes" id="UP000184171"/>
    </source>
</evidence>
<name>A0A1M6HCH5_MALRU</name>
<feature type="transmembrane region" description="Helical" evidence="10">
    <location>
        <begin position="24"/>
        <end position="50"/>
    </location>
</feature>
<keyword evidence="2" id="KW-0813">Transport</keyword>
<dbReference type="InterPro" id="IPR002528">
    <property type="entry name" value="MATE_fam"/>
</dbReference>
<gene>
    <name evidence="11" type="ORF">SAMN02745165_01782</name>
</gene>
<organism evidence="11 12">
    <name type="scientific">Malonomonas rubra DSM 5091</name>
    <dbReference type="NCBI Taxonomy" id="1122189"/>
    <lineage>
        <taxon>Bacteria</taxon>
        <taxon>Pseudomonadati</taxon>
        <taxon>Thermodesulfobacteriota</taxon>
        <taxon>Desulfuromonadia</taxon>
        <taxon>Desulfuromonadales</taxon>
        <taxon>Geopsychrobacteraceae</taxon>
        <taxon>Malonomonas</taxon>
    </lineage>
</organism>
<proteinExistence type="predicted"/>
<dbReference type="InterPro" id="IPR050222">
    <property type="entry name" value="MATE_MdtK"/>
</dbReference>
<dbReference type="PANTHER" id="PTHR43298:SF2">
    <property type="entry name" value="FMN_FAD EXPORTER YEEO-RELATED"/>
    <property type="match status" value="1"/>
</dbReference>
<evidence type="ECO:0000256" key="1">
    <source>
        <dbReference type="ARBA" id="ARBA00004651"/>
    </source>
</evidence>
<dbReference type="NCBIfam" id="TIGR00797">
    <property type="entry name" value="matE"/>
    <property type="match status" value="1"/>
</dbReference>
<evidence type="ECO:0000256" key="7">
    <source>
        <dbReference type="ARBA" id="ARBA00023065"/>
    </source>
</evidence>
<evidence type="ECO:0000256" key="2">
    <source>
        <dbReference type="ARBA" id="ARBA00022448"/>
    </source>
</evidence>
<keyword evidence="6 10" id="KW-1133">Transmembrane helix</keyword>
<evidence type="ECO:0000256" key="9">
    <source>
        <dbReference type="ARBA" id="ARBA00031636"/>
    </source>
</evidence>
<keyword evidence="7" id="KW-0406">Ion transport</keyword>
<feature type="transmembrane region" description="Helical" evidence="10">
    <location>
        <begin position="56"/>
        <end position="74"/>
    </location>
</feature>
<dbReference type="GO" id="GO:0015297">
    <property type="term" value="F:antiporter activity"/>
    <property type="evidence" value="ECO:0007669"/>
    <property type="project" value="UniProtKB-KW"/>
</dbReference>
<dbReference type="STRING" id="1122189.SAMN02745165_01782"/>
<dbReference type="PANTHER" id="PTHR43298">
    <property type="entry name" value="MULTIDRUG RESISTANCE PROTEIN NORM-RELATED"/>
    <property type="match status" value="1"/>
</dbReference>
<feature type="transmembrane region" description="Helical" evidence="10">
    <location>
        <begin position="104"/>
        <end position="123"/>
    </location>
</feature>
<evidence type="ECO:0000256" key="3">
    <source>
        <dbReference type="ARBA" id="ARBA00022449"/>
    </source>
</evidence>
<protein>
    <recommendedName>
        <fullName evidence="9">Multidrug-efflux transporter</fullName>
    </recommendedName>
</protein>
<dbReference type="Proteomes" id="UP000184171">
    <property type="component" value="Unassembled WGS sequence"/>
</dbReference>
<comment type="subcellular location">
    <subcellularLocation>
        <location evidence="1">Cell membrane</location>
        <topology evidence="1">Multi-pass membrane protein</topology>
    </subcellularLocation>
</comment>
<keyword evidence="8 10" id="KW-0472">Membrane</keyword>
<evidence type="ECO:0000256" key="6">
    <source>
        <dbReference type="ARBA" id="ARBA00022989"/>
    </source>
</evidence>
<dbReference type="Pfam" id="PF01554">
    <property type="entry name" value="MatE"/>
    <property type="match status" value="2"/>
</dbReference>
<feature type="transmembrane region" description="Helical" evidence="10">
    <location>
        <begin position="425"/>
        <end position="445"/>
    </location>
</feature>
<reference evidence="11 12" key="1">
    <citation type="submission" date="2016-11" db="EMBL/GenBank/DDBJ databases">
        <authorList>
            <person name="Jaros S."/>
            <person name="Januszkiewicz K."/>
            <person name="Wedrychowicz H."/>
        </authorList>
    </citation>
    <scope>NUCLEOTIDE SEQUENCE [LARGE SCALE GENOMIC DNA]</scope>
    <source>
        <strain evidence="11 12">DSM 5091</strain>
    </source>
</reference>
<dbReference type="RefSeq" id="WP_072908005.1">
    <property type="nucleotide sequence ID" value="NZ_FQZT01000005.1"/>
</dbReference>
<evidence type="ECO:0000256" key="4">
    <source>
        <dbReference type="ARBA" id="ARBA00022475"/>
    </source>
</evidence>
<feature type="transmembrane region" description="Helical" evidence="10">
    <location>
        <begin position="293"/>
        <end position="313"/>
    </location>
</feature>
<dbReference type="InterPro" id="IPR048279">
    <property type="entry name" value="MdtK-like"/>
</dbReference>
<feature type="transmembrane region" description="Helical" evidence="10">
    <location>
        <begin position="367"/>
        <end position="388"/>
    </location>
</feature>
<feature type="transmembrane region" description="Helical" evidence="10">
    <location>
        <begin position="248"/>
        <end position="273"/>
    </location>
</feature>
<keyword evidence="3" id="KW-0050">Antiport</keyword>
<dbReference type="GO" id="GO:0005886">
    <property type="term" value="C:plasma membrane"/>
    <property type="evidence" value="ECO:0007669"/>
    <property type="project" value="UniProtKB-SubCell"/>
</dbReference>